<accession>A0A1E1XLT9</accession>
<dbReference type="EMBL" id="GFAA01003112">
    <property type="protein sequence ID" value="JAU00323.1"/>
    <property type="molecule type" value="mRNA"/>
</dbReference>
<feature type="coiled-coil region" evidence="1">
    <location>
        <begin position="452"/>
        <end position="479"/>
    </location>
</feature>
<keyword evidence="1" id="KW-0175">Coiled coil</keyword>
<reference evidence="3" key="2">
    <citation type="journal article" date="2017" name="Front. Cell. Infect. Microbiol.">
        <title>Analysis of the Salivary Gland Transcriptome of Unfed and Partially Fed Amblyomma sculptum Ticks and Descriptive Proteome of the Saliva.</title>
        <authorList>
            <person name="Esteves E."/>
            <person name="Maruyama S.R."/>
            <person name="Kawahara R."/>
            <person name="Fujita A."/>
            <person name="Martins L.A."/>
            <person name="Righi A.A."/>
            <person name="Costa F.B."/>
            <person name="Palmisano G."/>
            <person name="Labruna M.B."/>
            <person name="Sa-Nunes A."/>
            <person name="Ribeiro J.M.C."/>
            <person name="Fogaca A.C."/>
        </authorList>
    </citation>
    <scope>NUCLEOTIDE SEQUENCE</scope>
</reference>
<feature type="non-terminal residue" evidence="3">
    <location>
        <position position="1"/>
    </location>
</feature>
<feature type="compositionally biased region" description="Basic and acidic residues" evidence="2">
    <location>
        <begin position="1"/>
        <end position="10"/>
    </location>
</feature>
<feature type="coiled-coil region" evidence="1">
    <location>
        <begin position="747"/>
        <end position="774"/>
    </location>
</feature>
<dbReference type="Gene3D" id="1.10.287.1490">
    <property type="match status" value="1"/>
</dbReference>
<keyword evidence="3" id="KW-0675">Receptor</keyword>
<feature type="coiled-coil region" evidence="1">
    <location>
        <begin position="130"/>
        <end position="356"/>
    </location>
</feature>
<feature type="coiled-coil region" evidence="1">
    <location>
        <begin position="894"/>
        <end position="956"/>
    </location>
</feature>
<protein>
    <submittedName>
        <fullName evidence="3">Putative hyaluronan mediated motility receptor</fullName>
    </submittedName>
</protein>
<name>A0A1E1XLT9_AMBSC</name>
<evidence type="ECO:0000313" key="3">
    <source>
        <dbReference type="EMBL" id="JAU00323.1"/>
    </source>
</evidence>
<evidence type="ECO:0000256" key="1">
    <source>
        <dbReference type="SAM" id="Coils"/>
    </source>
</evidence>
<evidence type="ECO:0000256" key="2">
    <source>
        <dbReference type="SAM" id="MobiDB-lite"/>
    </source>
</evidence>
<dbReference type="AlphaFoldDB" id="A0A1E1XLT9"/>
<feature type="region of interest" description="Disordered" evidence="2">
    <location>
        <begin position="1"/>
        <end position="23"/>
    </location>
</feature>
<feature type="non-terminal residue" evidence="3">
    <location>
        <position position="1002"/>
    </location>
</feature>
<reference evidence="3" key="1">
    <citation type="submission" date="2016-09" db="EMBL/GenBank/DDBJ databases">
        <authorList>
            <person name="Capua I."/>
            <person name="De Benedictis P."/>
            <person name="Joannis T."/>
            <person name="Lombin L.H."/>
            <person name="Cattoli G."/>
        </authorList>
    </citation>
    <scope>NUCLEOTIDE SEQUENCE</scope>
</reference>
<organism evidence="3">
    <name type="scientific">Amblyomma sculptum</name>
    <name type="common">Tick</name>
    <dbReference type="NCBI Taxonomy" id="1581419"/>
    <lineage>
        <taxon>Eukaryota</taxon>
        <taxon>Metazoa</taxon>
        <taxon>Ecdysozoa</taxon>
        <taxon>Arthropoda</taxon>
        <taxon>Chelicerata</taxon>
        <taxon>Arachnida</taxon>
        <taxon>Acari</taxon>
        <taxon>Parasitiformes</taxon>
        <taxon>Ixodida</taxon>
        <taxon>Ixodoidea</taxon>
        <taxon>Ixodidae</taxon>
        <taxon>Amblyomminae</taxon>
        <taxon>Amblyomma</taxon>
    </lineage>
</organism>
<feature type="coiled-coil region" evidence="1">
    <location>
        <begin position="522"/>
        <end position="591"/>
    </location>
</feature>
<sequence>QDQRTEKSPRISDGSNVDDAPREDLVKQVKRQLALLQKAKAKCDDLGRKCLEKDKTINELQSQCKRWEEEHAELAELRQAYHLLQGSQEKQRHSFEVLEGQLAASSEDVARWHHKYQECLEKLECTESKMAAYTQGTECLQQEVQRLEAENRAATCKVEELTQLQKQFQAERAALQQQLDSLEQEKRQEGGSEATLEISQGHLKQKIEELLSQCKALQQERDACSAAQEGLAQQAESASEEAASLRQKIAVLLEERSSLENQRDEKMNECNLLQEEKHGLERQVSDLYQTKEELEAKEKEFAKILDDNSSLEKLLAEAVSENTQLQERVNNLQEKIGEVEAEKQKLAAELESARDVSSRESLRFEGVIRELENKLAWQKNVEHELQVSRCQQIESEKLIENLKAALAAAHQHQHTVECCAKTELQDLPHTQAVLEEQLEVVKQEKDGLIVVNQGLEMDAKKAQAETAFLEEKLAEIRKADQVLIEELQTSVGKVLLLEKELSDSKNQKEFIMDELREVKDLQHFLEDEGNILRQECEELNARTGRLEADLENDRIHILKLEHEREAAECRDQQSQREVEKLRAQLKEVALDAWECQEVFLGFSSHHVEPHLLSMLRTLLRCCHHILETADPNLVDVHADDLLPAAEATIVLDDSGDDDDDSWWEDSETDVVRRSPSDIYADLKEKIRNMPAHVLASIKSGGILQHEKQDIEKEVTHEGSRKDSVNGELATSSPQHFLLLEERIGDLEMQLEARVSDLKNDLEQKRRELMEVDESLRIVLGKLSEASGRYAKLKSEHVALSQRFQEVDDLSDATTALMEEELRILLGKYEQLVAQSSRLEIDLKEACQKRHFKFADQADGAKLTETKMLTLESRGVGTEEMETVAHQELGQKGCDDSAVEEYAALQSEVEKLRDENKHLYEERSSLTAALDSSKMSVEELSGSLKVLTEEKQLMEESHSQKVSLLEAEVEVKAHLLGQIHGRLDDQLEQFERLEALLNEKKQR</sequence>
<proteinExistence type="evidence at transcript level"/>